<evidence type="ECO:0000256" key="5">
    <source>
        <dbReference type="ARBA" id="ARBA00022839"/>
    </source>
</evidence>
<dbReference type="HAMAP" id="MF_00337">
    <property type="entry name" value="Exonuc_7_S"/>
    <property type="match status" value="1"/>
</dbReference>
<organism evidence="8 9">
    <name type="scientific">Salipaludibacillus keqinensis</name>
    <dbReference type="NCBI Taxonomy" id="2045207"/>
    <lineage>
        <taxon>Bacteria</taxon>
        <taxon>Bacillati</taxon>
        <taxon>Bacillota</taxon>
        <taxon>Bacilli</taxon>
        <taxon>Bacillales</taxon>
        <taxon>Bacillaceae</taxon>
    </lineage>
</organism>
<dbReference type="EMBL" id="PDOD01000001">
    <property type="protein sequence ID" value="PYZ95313.1"/>
    <property type="molecule type" value="Genomic_DNA"/>
</dbReference>
<dbReference type="GO" id="GO:0005829">
    <property type="term" value="C:cytosol"/>
    <property type="evidence" value="ECO:0007669"/>
    <property type="project" value="TreeGrafter"/>
</dbReference>
<comment type="function">
    <text evidence="6">Bidirectionally degrades single-stranded DNA into large acid-insoluble oligonucleotides, which are then degraded further into small acid-soluble oligonucleotides.</text>
</comment>
<evidence type="ECO:0000313" key="8">
    <source>
        <dbReference type="EMBL" id="PYZ95313.1"/>
    </source>
</evidence>
<keyword evidence="9" id="KW-1185">Reference proteome</keyword>
<evidence type="ECO:0000256" key="2">
    <source>
        <dbReference type="ARBA" id="ARBA00022490"/>
    </source>
</evidence>
<proteinExistence type="inferred from homology"/>
<evidence type="ECO:0000256" key="1">
    <source>
        <dbReference type="ARBA" id="ARBA00009998"/>
    </source>
</evidence>
<comment type="catalytic activity">
    <reaction evidence="6">
        <text>Exonucleolytic cleavage in either 5'- to 3'- or 3'- to 5'-direction to yield nucleoside 5'-phosphates.</text>
        <dbReference type="EC" id="3.1.11.6"/>
    </reaction>
</comment>
<dbReference type="NCBIfam" id="TIGR01280">
    <property type="entry name" value="xseB"/>
    <property type="match status" value="1"/>
</dbReference>
<dbReference type="Proteomes" id="UP000248214">
    <property type="component" value="Unassembled WGS sequence"/>
</dbReference>
<comment type="subunit">
    <text evidence="6">Heterooligomer composed of large and small subunits.</text>
</comment>
<comment type="subcellular location">
    <subcellularLocation>
        <location evidence="6">Cytoplasm</location>
    </subcellularLocation>
</comment>
<dbReference type="PANTHER" id="PTHR34137:SF1">
    <property type="entry name" value="EXODEOXYRIBONUCLEASE 7 SMALL SUBUNIT"/>
    <property type="match status" value="1"/>
</dbReference>
<keyword evidence="7" id="KW-0175">Coiled coil</keyword>
<dbReference type="InterPro" id="IPR003761">
    <property type="entry name" value="Exonuc_VII_S"/>
</dbReference>
<sequence>MEMTKENQSETFEESMKSLETLVEKLEQGDVPLEEAISMFQEGMKLSKECQDRLQKVEKQMTEVLSEDGEISSFQVEEEQ</sequence>
<dbReference type="AlphaFoldDB" id="A0A323TRX4"/>
<dbReference type="GO" id="GO:0009318">
    <property type="term" value="C:exodeoxyribonuclease VII complex"/>
    <property type="evidence" value="ECO:0007669"/>
    <property type="project" value="UniProtKB-UniRule"/>
</dbReference>
<keyword evidence="4 6" id="KW-0378">Hydrolase</keyword>
<keyword evidence="5 6" id="KW-0269">Exonuclease</keyword>
<comment type="caution">
    <text evidence="8">The sequence shown here is derived from an EMBL/GenBank/DDBJ whole genome shotgun (WGS) entry which is preliminary data.</text>
</comment>
<dbReference type="OrthoDB" id="9798666at2"/>
<dbReference type="NCBIfam" id="NF002138">
    <property type="entry name" value="PRK00977.1-2"/>
    <property type="match status" value="1"/>
</dbReference>
<dbReference type="Gene3D" id="1.10.287.1040">
    <property type="entry name" value="Exonuclease VII, small subunit"/>
    <property type="match status" value="1"/>
</dbReference>
<dbReference type="GO" id="GO:0006308">
    <property type="term" value="P:DNA catabolic process"/>
    <property type="evidence" value="ECO:0007669"/>
    <property type="project" value="UniProtKB-UniRule"/>
</dbReference>
<dbReference type="RefSeq" id="WP_110608948.1">
    <property type="nucleotide sequence ID" value="NZ_PDOD01000001.1"/>
</dbReference>
<evidence type="ECO:0000256" key="7">
    <source>
        <dbReference type="SAM" id="Coils"/>
    </source>
</evidence>
<feature type="coiled-coil region" evidence="7">
    <location>
        <begin position="9"/>
        <end position="67"/>
    </location>
</feature>
<reference evidence="8 9" key="1">
    <citation type="submission" date="2017-10" db="EMBL/GenBank/DDBJ databases">
        <title>Bacillus sp. nov., a halophilic bacterium isolated from a Keqin Lake.</title>
        <authorList>
            <person name="Wang H."/>
        </authorList>
    </citation>
    <scope>NUCLEOTIDE SEQUENCE [LARGE SCALE GENOMIC DNA]</scope>
    <source>
        <strain evidence="8 9">KQ-12</strain>
    </source>
</reference>
<dbReference type="InterPro" id="IPR037004">
    <property type="entry name" value="Exonuc_VII_ssu_sf"/>
</dbReference>
<dbReference type="Pfam" id="PF02609">
    <property type="entry name" value="Exonuc_VII_S"/>
    <property type="match status" value="1"/>
</dbReference>
<evidence type="ECO:0000256" key="6">
    <source>
        <dbReference type="HAMAP-Rule" id="MF_00337"/>
    </source>
</evidence>
<evidence type="ECO:0000313" key="9">
    <source>
        <dbReference type="Proteomes" id="UP000248214"/>
    </source>
</evidence>
<dbReference type="EC" id="3.1.11.6" evidence="6"/>
<dbReference type="GO" id="GO:0008855">
    <property type="term" value="F:exodeoxyribonuclease VII activity"/>
    <property type="evidence" value="ECO:0007669"/>
    <property type="project" value="UniProtKB-UniRule"/>
</dbReference>
<keyword evidence="2 6" id="KW-0963">Cytoplasm</keyword>
<dbReference type="PIRSF" id="PIRSF006488">
    <property type="entry name" value="Exonuc_VII_S"/>
    <property type="match status" value="1"/>
</dbReference>
<protein>
    <recommendedName>
        <fullName evidence="6">Exodeoxyribonuclease 7 small subunit</fullName>
        <ecNumber evidence="6">3.1.11.6</ecNumber>
    </recommendedName>
    <alternativeName>
        <fullName evidence="6">Exodeoxyribonuclease VII small subunit</fullName>
        <shortName evidence="6">Exonuclease VII small subunit</shortName>
    </alternativeName>
</protein>
<evidence type="ECO:0000256" key="3">
    <source>
        <dbReference type="ARBA" id="ARBA00022722"/>
    </source>
</evidence>
<keyword evidence="3 6" id="KW-0540">Nuclease</keyword>
<evidence type="ECO:0000256" key="4">
    <source>
        <dbReference type="ARBA" id="ARBA00022801"/>
    </source>
</evidence>
<name>A0A323TRX4_9BACI</name>
<dbReference type="SUPFAM" id="SSF116842">
    <property type="entry name" value="XseB-like"/>
    <property type="match status" value="1"/>
</dbReference>
<gene>
    <name evidence="6" type="primary">xseB</name>
    <name evidence="8" type="ORF">CR194_02155</name>
</gene>
<comment type="similarity">
    <text evidence="1 6">Belongs to the XseB family.</text>
</comment>
<dbReference type="PANTHER" id="PTHR34137">
    <property type="entry name" value="EXODEOXYRIBONUCLEASE 7 SMALL SUBUNIT"/>
    <property type="match status" value="1"/>
</dbReference>
<accession>A0A323TRX4</accession>